<dbReference type="AlphaFoldDB" id="A0ABD2W0K0"/>
<keyword evidence="2" id="KW-1185">Reference proteome</keyword>
<evidence type="ECO:0000313" key="2">
    <source>
        <dbReference type="Proteomes" id="UP001627154"/>
    </source>
</evidence>
<reference evidence="1 2" key="1">
    <citation type="journal article" date="2024" name="bioRxiv">
        <title>A reference genome for Trichogramma kaykai: A tiny desert-dwelling parasitoid wasp with competing sex-ratio distorters.</title>
        <authorList>
            <person name="Culotta J."/>
            <person name="Lindsey A.R."/>
        </authorList>
    </citation>
    <scope>NUCLEOTIDE SEQUENCE [LARGE SCALE GENOMIC DNA]</scope>
    <source>
        <strain evidence="1 2">KSX58</strain>
    </source>
</reference>
<proteinExistence type="predicted"/>
<gene>
    <name evidence="1" type="ORF">TKK_017953</name>
</gene>
<organism evidence="1 2">
    <name type="scientific">Trichogramma kaykai</name>
    <dbReference type="NCBI Taxonomy" id="54128"/>
    <lineage>
        <taxon>Eukaryota</taxon>
        <taxon>Metazoa</taxon>
        <taxon>Ecdysozoa</taxon>
        <taxon>Arthropoda</taxon>
        <taxon>Hexapoda</taxon>
        <taxon>Insecta</taxon>
        <taxon>Pterygota</taxon>
        <taxon>Neoptera</taxon>
        <taxon>Endopterygota</taxon>
        <taxon>Hymenoptera</taxon>
        <taxon>Apocrita</taxon>
        <taxon>Proctotrupomorpha</taxon>
        <taxon>Chalcidoidea</taxon>
        <taxon>Trichogrammatidae</taxon>
        <taxon>Trichogramma</taxon>
    </lineage>
</organism>
<dbReference type="EMBL" id="JBJJXI010000146">
    <property type="protein sequence ID" value="KAL3386443.1"/>
    <property type="molecule type" value="Genomic_DNA"/>
</dbReference>
<evidence type="ECO:0000313" key="1">
    <source>
        <dbReference type="EMBL" id="KAL3386443.1"/>
    </source>
</evidence>
<sequence>MIQSKLIRAESIDVNSCQVDAFEEFQRYAPDKINSRPRLGESWRAGRIIRTTSSGSSSAPRAVNMYLSTGERIKIVAGQQQQQQQQQQQRQYQRGSLARITLQRKVRNPKAAAAAAAAADDAAATLR</sequence>
<comment type="caution">
    <text evidence="1">The sequence shown here is derived from an EMBL/GenBank/DDBJ whole genome shotgun (WGS) entry which is preliminary data.</text>
</comment>
<dbReference type="Proteomes" id="UP001627154">
    <property type="component" value="Unassembled WGS sequence"/>
</dbReference>
<protein>
    <submittedName>
        <fullName evidence="1">Uncharacterized protein</fullName>
    </submittedName>
</protein>
<name>A0ABD2W0K0_9HYME</name>
<accession>A0ABD2W0K0</accession>